<gene>
    <name evidence="2" type="ORF">CFBP5477_007360</name>
</gene>
<evidence type="ECO:0000313" key="3">
    <source>
        <dbReference type="Proteomes" id="UP000298664"/>
    </source>
</evidence>
<reference evidence="2" key="1">
    <citation type="submission" date="2023-05" db="EMBL/GenBank/DDBJ databases">
        <title>Complete genome sequence of Agrobacterium larrymoorei CFBP5477.</title>
        <authorList>
            <person name="Yen H.-C."/>
            <person name="Chou L."/>
            <person name="Lin Y.-C."/>
            <person name="Lai E.-M."/>
            <person name="Kuo C.-H."/>
        </authorList>
    </citation>
    <scope>NUCLEOTIDE SEQUENCE</scope>
    <source>
        <strain evidence="2">CFBP5477</strain>
    </source>
</reference>
<organism evidence="2 3">
    <name type="scientific">Agrobacterium larrymoorei</name>
    <dbReference type="NCBI Taxonomy" id="160699"/>
    <lineage>
        <taxon>Bacteria</taxon>
        <taxon>Pseudomonadati</taxon>
        <taxon>Pseudomonadota</taxon>
        <taxon>Alphaproteobacteria</taxon>
        <taxon>Hyphomicrobiales</taxon>
        <taxon>Rhizobiaceae</taxon>
        <taxon>Rhizobium/Agrobacterium group</taxon>
        <taxon>Agrobacterium</taxon>
    </lineage>
</organism>
<dbReference type="InterPro" id="IPR000182">
    <property type="entry name" value="GNAT_dom"/>
</dbReference>
<evidence type="ECO:0000313" key="2">
    <source>
        <dbReference type="EMBL" id="WHA39678.1"/>
    </source>
</evidence>
<dbReference type="InterPro" id="IPR051531">
    <property type="entry name" value="N-acetyltransferase"/>
</dbReference>
<protein>
    <submittedName>
        <fullName evidence="2">GNAT family N-acetyltransferase</fullName>
    </submittedName>
</protein>
<dbReference type="SUPFAM" id="SSF55729">
    <property type="entry name" value="Acyl-CoA N-acyltransferases (Nat)"/>
    <property type="match status" value="1"/>
</dbReference>
<dbReference type="RefSeq" id="WP_137394267.1">
    <property type="nucleotide sequence ID" value="NZ_CP124733.1"/>
</dbReference>
<proteinExistence type="predicted"/>
<dbReference type="PANTHER" id="PTHR43792">
    <property type="entry name" value="GNAT FAMILY, PUTATIVE (AFU_ORTHOLOGUE AFUA_3G00765)-RELATED-RELATED"/>
    <property type="match status" value="1"/>
</dbReference>
<dbReference type="Gene3D" id="3.40.630.30">
    <property type="match status" value="1"/>
</dbReference>
<dbReference type="EMBL" id="CP124733">
    <property type="protein sequence ID" value="WHA39678.1"/>
    <property type="molecule type" value="Genomic_DNA"/>
</dbReference>
<dbReference type="Proteomes" id="UP000298664">
    <property type="component" value="Chromosome Circular"/>
</dbReference>
<dbReference type="GO" id="GO:0016747">
    <property type="term" value="F:acyltransferase activity, transferring groups other than amino-acyl groups"/>
    <property type="evidence" value="ECO:0007669"/>
    <property type="project" value="InterPro"/>
</dbReference>
<accession>A0AAF0H855</accession>
<name>A0AAF0H855_9HYPH</name>
<dbReference type="AlphaFoldDB" id="A0AAF0H855"/>
<dbReference type="PROSITE" id="PS51186">
    <property type="entry name" value="GNAT"/>
    <property type="match status" value="1"/>
</dbReference>
<dbReference type="InterPro" id="IPR016181">
    <property type="entry name" value="Acyl_CoA_acyltransferase"/>
</dbReference>
<sequence>MYEEVILETDRLRLVMWEPGDINLLHQLHSTIETTRYLGGAAPWNLEKCEERLSKWIEEHARYGTAKYKLLARDDNRFMGRAGFSFYGDERPDFELGYSLHHHEWGKGYATEISSALRDWFFERSIADRFIAFTHPENHASQNVLTKIGMRPCQPMTIDGLVCPTFEYTVEMREYECSGATFTTPSS</sequence>
<evidence type="ECO:0000259" key="1">
    <source>
        <dbReference type="PROSITE" id="PS51186"/>
    </source>
</evidence>
<dbReference type="Pfam" id="PF13302">
    <property type="entry name" value="Acetyltransf_3"/>
    <property type="match status" value="1"/>
</dbReference>
<dbReference type="PANTHER" id="PTHR43792:SF1">
    <property type="entry name" value="N-ACETYLTRANSFERASE DOMAIN-CONTAINING PROTEIN"/>
    <property type="match status" value="1"/>
</dbReference>
<feature type="domain" description="N-acetyltransferase" evidence="1">
    <location>
        <begin position="12"/>
        <end position="173"/>
    </location>
</feature>